<dbReference type="InterPro" id="IPR011049">
    <property type="entry name" value="Serralysin-like_metalloprot_C"/>
</dbReference>
<dbReference type="PANTHER" id="PTHR38340:SF1">
    <property type="entry name" value="S-LAYER PROTEIN"/>
    <property type="match status" value="1"/>
</dbReference>
<dbReference type="AlphaFoldDB" id="A0A559TJJ1"/>
<dbReference type="GO" id="GO:0005576">
    <property type="term" value="C:extracellular region"/>
    <property type="evidence" value="ECO:0007669"/>
    <property type="project" value="UniProtKB-SubCell"/>
</dbReference>
<dbReference type="PANTHER" id="PTHR38340">
    <property type="entry name" value="S-LAYER PROTEIN"/>
    <property type="match status" value="1"/>
</dbReference>
<dbReference type="EMBL" id="VISO01000001">
    <property type="protein sequence ID" value="TVZ74788.1"/>
    <property type="molecule type" value="Genomic_DNA"/>
</dbReference>
<dbReference type="Pfam" id="PF00353">
    <property type="entry name" value="HemolysinCabind"/>
    <property type="match status" value="2"/>
</dbReference>
<sequence>MVNIVSLIKIPSFPGNPELEPDPPHTDPGFELEPADDIVVTLGPGDNIFAGGSGSERISGYGGDDWIFAGPGNDMVLGGDGNDTINGNYSYSSSRGLKGDDDQLIGGPGNDHLITGDGADTLNGGLGRDRFEFSFNDPMSGSVHVVTRVTDFDPTEDKIVLDAFDFDRFDRPPSEQGTVGNFINHRSPIVFKNRGFIDASEAAKAAHQEVRGDILVYYDAMGGGAVLAYVDGENTAHEFAHLDNLTMADVASLTSNHFEYS</sequence>
<proteinExistence type="predicted"/>
<dbReference type="PRINTS" id="PR00313">
    <property type="entry name" value="CABNDNGRPT"/>
</dbReference>
<dbReference type="SUPFAM" id="SSF51120">
    <property type="entry name" value="beta-Roll"/>
    <property type="match status" value="1"/>
</dbReference>
<dbReference type="RefSeq" id="WP_145611415.1">
    <property type="nucleotide sequence ID" value="NZ_VISO01000001.1"/>
</dbReference>
<dbReference type="GO" id="GO:0005509">
    <property type="term" value="F:calcium ion binding"/>
    <property type="evidence" value="ECO:0007669"/>
    <property type="project" value="InterPro"/>
</dbReference>
<accession>A0A559TJJ1</accession>
<name>A0A559TJJ1_9HYPH</name>
<protein>
    <submittedName>
        <fullName evidence="3">Putative nodulation protein</fullName>
    </submittedName>
</protein>
<comment type="caution">
    <text evidence="3">The sequence shown here is derived from an EMBL/GenBank/DDBJ whole genome shotgun (WGS) entry which is preliminary data.</text>
</comment>
<evidence type="ECO:0000256" key="1">
    <source>
        <dbReference type="ARBA" id="ARBA00004613"/>
    </source>
</evidence>
<dbReference type="InterPro" id="IPR050557">
    <property type="entry name" value="RTX_toxin/Mannuronan_C5-epim"/>
</dbReference>
<evidence type="ECO:0000256" key="2">
    <source>
        <dbReference type="ARBA" id="ARBA00022525"/>
    </source>
</evidence>
<evidence type="ECO:0000313" key="3">
    <source>
        <dbReference type="EMBL" id="TVZ74788.1"/>
    </source>
</evidence>
<organism evidence="3 4">
    <name type="scientific">Rhizobium mongolense USDA 1844</name>
    <dbReference type="NCBI Taxonomy" id="1079460"/>
    <lineage>
        <taxon>Bacteria</taxon>
        <taxon>Pseudomonadati</taxon>
        <taxon>Pseudomonadota</taxon>
        <taxon>Alphaproteobacteria</taxon>
        <taxon>Hyphomicrobiales</taxon>
        <taxon>Rhizobiaceae</taxon>
        <taxon>Rhizobium/Agrobacterium group</taxon>
        <taxon>Rhizobium</taxon>
    </lineage>
</organism>
<dbReference type="Gene3D" id="2.150.10.10">
    <property type="entry name" value="Serralysin-like metalloprotease, C-terminal"/>
    <property type="match status" value="2"/>
</dbReference>
<dbReference type="InterPro" id="IPR001343">
    <property type="entry name" value="Hemolysn_Ca-bd"/>
</dbReference>
<gene>
    <name evidence="3" type="ORF">BCL32_0100</name>
</gene>
<dbReference type="InterPro" id="IPR018511">
    <property type="entry name" value="Hemolysin-typ_Ca-bd_CS"/>
</dbReference>
<dbReference type="Proteomes" id="UP000319824">
    <property type="component" value="Unassembled WGS sequence"/>
</dbReference>
<comment type="subcellular location">
    <subcellularLocation>
        <location evidence="1">Secreted</location>
    </subcellularLocation>
</comment>
<reference evidence="3 4" key="1">
    <citation type="submission" date="2019-06" db="EMBL/GenBank/DDBJ databases">
        <title>Pac Bio to generate improved reference genome sequences for organisms with transposon mutant libraries (support for FEBA project).</title>
        <authorList>
            <person name="Blow M."/>
        </authorList>
    </citation>
    <scope>NUCLEOTIDE SEQUENCE [LARGE SCALE GENOMIC DNA]</scope>
    <source>
        <strain evidence="3 4">USDA 1844</strain>
    </source>
</reference>
<keyword evidence="2" id="KW-0964">Secreted</keyword>
<evidence type="ECO:0000313" key="4">
    <source>
        <dbReference type="Proteomes" id="UP000319824"/>
    </source>
</evidence>
<dbReference type="PROSITE" id="PS00330">
    <property type="entry name" value="HEMOLYSIN_CALCIUM"/>
    <property type="match status" value="1"/>
</dbReference>